<dbReference type="Gene3D" id="3.30.1060.10">
    <property type="entry name" value="Peptide methionine sulphoxide reductase MsrA"/>
    <property type="match status" value="1"/>
</dbReference>
<name>A0A2H0VZZ8_9BACT</name>
<dbReference type="PANTHER" id="PTHR43774">
    <property type="entry name" value="PEPTIDE METHIONINE SULFOXIDE REDUCTASE"/>
    <property type="match status" value="1"/>
</dbReference>
<dbReference type="PANTHER" id="PTHR43774:SF1">
    <property type="entry name" value="PEPTIDE METHIONINE SULFOXIDE REDUCTASE MSRA 2"/>
    <property type="match status" value="1"/>
</dbReference>
<dbReference type="SUPFAM" id="SSF55068">
    <property type="entry name" value="Peptide methionine sulfoxide reductase"/>
    <property type="match status" value="1"/>
</dbReference>
<reference evidence="7" key="1">
    <citation type="submission" date="2017-09" db="EMBL/GenBank/DDBJ databases">
        <title>Depth-based differentiation of microbial function through sediment-hosted aquifers and enrichment of novel symbionts in the deep terrestrial subsurface.</title>
        <authorList>
            <person name="Probst A.J."/>
            <person name="Ladd B."/>
            <person name="Jarett J.K."/>
            <person name="Geller-Mcgrath D.E."/>
            <person name="Sieber C.M.K."/>
            <person name="Emerson J.B."/>
            <person name="Anantharaman K."/>
            <person name="Thomas B.C."/>
            <person name="Malmstrom R."/>
            <person name="Stieglmeier M."/>
            <person name="Klingl A."/>
            <person name="Woyke T."/>
            <person name="Ryan C.M."/>
            <person name="Banfield J.F."/>
        </authorList>
    </citation>
    <scope>NUCLEOTIDE SEQUENCE [LARGE SCALE GENOMIC DNA]</scope>
</reference>
<evidence type="ECO:0000313" key="6">
    <source>
        <dbReference type="EMBL" id="PIS04672.1"/>
    </source>
</evidence>
<keyword evidence="2" id="KW-0560">Oxidoreductase</keyword>
<evidence type="ECO:0000313" key="7">
    <source>
        <dbReference type="Proteomes" id="UP000230935"/>
    </source>
</evidence>
<feature type="domain" description="Peptide methionine sulphoxide reductase MsrA" evidence="5">
    <location>
        <begin position="1"/>
        <end position="58"/>
    </location>
</feature>
<protein>
    <recommendedName>
        <fullName evidence="1">peptide-methionine (S)-S-oxide reductase</fullName>
        <ecNumber evidence="1">1.8.4.11</ecNumber>
    </recommendedName>
</protein>
<sequence length="81" mass="9509">YTSDAQKETIEKFIAQLSKDKVYNKKIVTEIKPLDTFFEAEAYHHEYYKKNPDQGYCQIVINPKLAKFKAKYSKLLKNDGT</sequence>
<evidence type="ECO:0000259" key="5">
    <source>
        <dbReference type="Pfam" id="PF01625"/>
    </source>
</evidence>
<comment type="catalytic activity">
    <reaction evidence="3">
        <text>L-methionyl-[protein] + [thioredoxin]-disulfide + H2O = L-methionyl-(S)-S-oxide-[protein] + [thioredoxin]-dithiol</text>
        <dbReference type="Rhea" id="RHEA:14217"/>
        <dbReference type="Rhea" id="RHEA-COMP:10698"/>
        <dbReference type="Rhea" id="RHEA-COMP:10700"/>
        <dbReference type="Rhea" id="RHEA-COMP:12313"/>
        <dbReference type="Rhea" id="RHEA-COMP:12315"/>
        <dbReference type="ChEBI" id="CHEBI:15377"/>
        <dbReference type="ChEBI" id="CHEBI:16044"/>
        <dbReference type="ChEBI" id="CHEBI:29950"/>
        <dbReference type="ChEBI" id="CHEBI:44120"/>
        <dbReference type="ChEBI" id="CHEBI:50058"/>
        <dbReference type="EC" id="1.8.4.11"/>
    </reaction>
</comment>
<comment type="caution">
    <text evidence="6">The sequence shown here is derived from an EMBL/GenBank/DDBJ whole genome shotgun (WGS) entry which is preliminary data.</text>
</comment>
<gene>
    <name evidence="6" type="ORF">COT81_05105</name>
</gene>
<dbReference type="AlphaFoldDB" id="A0A2H0VZZ8"/>
<comment type="catalytic activity">
    <reaction evidence="4">
        <text>[thioredoxin]-disulfide + L-methionine + H2O = L-methionine (S)-S-oxide + [thioredoxin]-dithiol</text>
        <dbReference type="Rhea" id="RHEA:19993"/>
        <dbReference type="Rhea" id="RHEA-COMP:10698"/>
        <dbReference type="Rhea" id="RHEA-COMP:10700"/>
        <dbReference type="ChEBI" id="CHEBI:15377"/>
        <dbReference type="ChEBI" id="CHEBI:29950"/>
        <dbReference type="ChEBI" id="CHEBI:50058"/>
        <dbReference type="ChEBI" id="CHEBI:57844"/>
        <dbReference type="ChEBI" id="CHEBI:58772"/>
        <dbReference type="EC" id="1.8.4.11"/>
    </reaction>
</comment>
<dbReference type="Pfam" id="PF01625">
    <property type="entry name" value="PMSR"/>
    <property type="match status" value="1"/>
</dbReference>
<accession>A0A2H0VZZ8</accession>
<dbReference type="InterPro" id="IPR036509">
    <property type="entry name" value="Met_Sox_Rdtase_MsrA_sf"/>
</dbReference>
<organism evidence="6 7">
    <name type="scientific">Candidatus Buchananbacteria bacterium CG10_big_fil_rev_8_21_14_0_10_42_9</name>
    <dbReference type="NCBI Taxonomy" id="1974526"/>
    <lineage>
        <taxon>Bacteria</taxon>
        <taxon>Candidatus Buchananiibacteriota</taxon>
    </lineage>
</organism>
<dbReference type="EMBL" id="PEZZ01000042">
    <property type="protein sequence ID" value="PIS04672.1"/>
    <property type="molecule type" value="Genomic_DNA"/>
</dbReference>
<evidence type="ECO:0000256" key="2">
    <source>
        <dbReference type="ARBA" id="ARBA00023002"/>
    </source>
</evidence>
<proteinExistence type="predicted"/>
<evidence type="ECO:0000256" key="1">
    <source>
        <dbReference type="ARBA" id="ARBA00012502"/>
    </source>
</evidence>
<dbReference type="Proteomes" id="UP000230935">
    <property type="component" value="Unassembled WGS sequence"/>
</dbReference>
<dbReference type="GO" id="GO:0008113">
    <property type="term" value="F:peptide-methionine (S)-S-oxide reductase activity"/>
    <property type="evidence" value="ECO:0007669"/>
    <property type="project" value="UniProtKB-EC"/>
</dbReference>
<dbReference type="EC" id="1.8.4.11" evidence="1"/>
<feature type="non-terminal residue" evidence="6">
    <location>
        <position position="1"/>
    </location>
</feature>
<evidence type="ECO:0000256" key="4">
    <source>
        <dbReference type="ARBA" id="ARBA00048782"/>
    </source>
</evidence>
<dbReference type="InterPro" id="IPR002569">
    <property type="entry name" value="Met_Sox_Rdtase_MsrA_dom"/>
</dbReference>
<evidence type="ECO:0000256" key="3">
    <source>
        <dbReference type="ARBA" id="ARBA00047806"/>
    </source>
</evidence>